<evidence type="ECO:0000313" key="2">
    <source>
        <dbReference type="EMBL" id="ALF46787.1"/>
    </source>
</evidence>
<dbReference type="EMBL" id="NDYO01000007">
    <property type="protein sequence ID" value="OUT11224.1"/>
    <property type="molecule type" value="Genomic_DNA"/>
</dbReference>
<evidence type="ECO:0000313" key="4">
    <source>
        <dbReference type="Proteomes" id="UP000066049"/>
    </source>
</evidence>
<gene>
    <name evidence="3" type="ORF">B9N62_06350</name>
    <name evidence="2" type="ORF">CCON33237_0059</name>
</gene>
<dbReference type="InterPro" id="IPR008687">
    <property type="entry name" value="MobC"/>
</dbReference>
<dbReference type="AlphaFoldDB" id="A0A0M5TI93"/>
<feature type="domain" description="Bacterial mobilisation" evidence="1">
    <location>
        <begin position="69"/>
        <end position="105"/>
    </location>
</feature>
<keyword evidence="3" id="KW-0808">Transferase</keyword>
<dbReference type="GeneID" id="28661723"/>
<dbReference type="KEGG" id="ccoc:CCON33237_0059"/>
<reference evidence="2" key="2">
    <citation type="submission" date="2016-07" db="EMBL/GenBank/DDBJ databases">
        <title>Comparative genomics of the Campylobacter concisus group.</title>
        <authorList>
            <person name="Miller W.G."/>
            <person name="Yee E."/>
            <person name="Chapman M.H."/>
            <person name="Huynh S."/>
            <person name="Bono J.L."/>
            <person name="On S.L.W."/>
            <person name="StLeger J."/>
            <person name="Foster G."/>
            <person name="Parker C.T."/>
        </authorList>
    </citation>
    <scope>NUCLEOTIDE SEQUENCE</scope>
    <source>
        <strain evidence="2">ATCC 33237</strain>
    </source>
</reference>
<sequence length="120" mass="13747">MSKNVKDKVLSARITYQQYDKLSKIALELDMSKSEIISYLIDNGTVNSESIKKKELYPTIITYFARPFNNINQIAKKLNIAYKTSGNIDLKTILQTQEELYKVQSVLTEILSLIKSSYDS</sequence>
<dbReference type="GO" id="GO:0016301">
    <property type="term" value="F:kinase activity"/>
    <property type="evidence" value="ECO:0007669"/>
    <property type="project" value="UniProtKB-KW"/>
</dbReference>
<dbReference type="Pfam" id="PF05713">
    <property type="entry name" value="MobC"/>
    <property type="match status" value="1"/>
</dbReference>
<accession>A0A0M5TI93</accession>
<dbReference type="EMBL" id="CP012541">
    <property type="protein sequence ID" value="ALF46787.1"/>
    <property type="molecule type" value="Genomic_DNA"/>
</dbReference>
<reference evidence="3 5" key="3">
    <citation type="submission" date="2017-04" db="EMBL/GenBank/DDBJ databases">
        <title>Complete genome of Campylobacter concisus ATCC 33237T and draft genomes for an additional eight well characterized C. concisus strains.</title>
        <authorList>
            <person name="Cornelius A.J."/>
            <person name="Miller W.G."/>
            <person name="Lastovica A.J."/>
            <person name="On S.L."/>
            <person name="French N.P."/>
            <person name="Vandenberg O."/>
            <person name="Biggs P.J."/>
        </authorList>
    </citation>
    <scope>NUCLEOTIDE SEQUENCE [LARGE SCALE GENOMIC DNA]</scope>
    <source>
        <strain evidence="3 5">Lasto28.99</strain>
    </source>
</reference>
<keyword evidence="3" id="KW-0418">Kinase</keyword>
<reference evidence="4" key="1">
    <citation type="submission" date="2015-08" db="EMBL/GenBank/DDBJ databases">
        <title>Comparative genomics of the Campylobacter concisus group.</title>
        <authorList>
            <person name="Miller W.G."/>
            <person name="Yee E."/>
            <person name="Chapman M.H."/>
            <person name="Huynh S."/>
            <person name="Bono J.L."/>
            <person name="On S.L.W."/>
            <person name="St Leger J."/>
            <person name="Foster G."/>
            <person name="Parker C.T."/>
        </authorList>
    </citation>
    <scope>NUCLEOTIDE SEQUENCE [LARGE SCALE GENOMIC DNA]</scope>
    <source>
        <strain evidence="4">ATCC 33237</strain>
    </source>
</reference>
<dbReference type="PATRIC" id="fig|199.248.peg.68"/>
<dbReference type="OrthoDB" id="7063687at2"/>
<dbReference type="Proteomes" id="UP000195967">
    <property type="component" value="Unassembled WGS sequence"/>
</dbReference>
<evidence type="ECO:0000313" key="5">
    <source>
        <dbReference type="Proteomes" id="UP000195967"/>
    </source>
</evidence>
<name>A0A0M5TI93_9BACT</name>
<evidence type="ECO:0000259" key="1">
    <source>
        <dbReference type="Pfam" id="PF05713"/>
    </source>
</evidence>
<protein>
    <submittedName>
        <fullName evidence="3">Histidine kinase</fullName>
    </submittedName>
</protein>
<evidence type="ECO:0000313" key="3">
    <source>
        <dbReference type="EMBL" id="OUT11224.1"/>
    </source>
</evidence>
<dbReference type="Proteomes" id="UP000066049">
    <property type="component" value="Chromosome"/>
</dbReference>
<organism evidence="2 4">
    <name type="scientific">Campylobacter concisus</name>
    <dbReference type="NCBI Taxonomy" id="199"/>
    <lineage>
        <taxon>Bacteria</taxon>
        <taxon>Pseudomonadati</taxon>
        <taxon>Campylobacterota</taxon>
        <taxon>Epsilonproteobacteria</taxon>
        <taxon>Campylobacterales</taxon>
        <taxon>Campylobacteraceae</taxon>
        <taxon>Campylobacter</taxon>
    </lineage>
</organism>
<proteinExistence type="predicted"/>
<dbReference type="RefSeq" id="WP_054195894.1">
    <property type="nucleotide sequence ID" value="NZ_CABMKR010000007.1"/>
</dbReference>